<keyword evidence="3" id="KW-0689">Ribosomal protein</keyword>
<proteinExistence type="inferred from homology"/>
<dbReference type="PANTHER" id="PTHR28595:SF1">
    <property type="entry name" value="LARGE RIBOSOMAL SUBUNIT PROTEIN ML54"/>
    <property type="match status" value="1"/>
</dbReference>
<sequence>MLAPSRAWSARRVVLGDGRLVRALAKKAKAPEKAGAAPPPPPSGSGVVRGANILKDGADPPILPDSEYPDWLWTIHQPNPPFEELLERAERDGVDSLGYFEQRLLLRGYSKKRIKEHNAERGK</sequence>
<evidence type="ECO:0000256" key="7">
    <source>
        <dbReference type="ARBA" id="ARBA00035179"/>
    </source>
</evidence>
<evidence type="ECO:0000256" key="6">
    <source>
        <dbReference type="ARBA" id="ARBA00033752"/>
    </source>
</evidence>
<dbReference type="GeneID" id="17272613"/>
<dbReference type="OMA" id="NTMSFPE"/>
<feature type="region of interest" description="Disordered" evidence="8">
    <location>
        <begin position="26"/>
        <end position="62"/>
    </location>
</feature>
<reference evidence="10" key="1">
    <citation type="journal article" date="2013" name="Nature">
        <title>Pan genome of the phytoplankton Emiliania underpins its global distribution.</title>
        <authorList>
            <person name="Read B.A."/>
            <person name="Kegel J."/>
            <person name="Klute M.J."/>
            <person name="Kuo A."/>
            <person name="Lefebvre S.C."/>
            <person name="Maumus F."/>
            <person name="Mayer C."/>
            <person name="Miller J."/>
            <person name="Monier A."/>
            <person name="Salamov A."/>
            <person name="Young J."/>
            <person name="Aguilar M."/>
            <person name="Claverie J.M."/>
            <person name="Frickenhaus S."/>
            <person name="Gonzalez K."/>
            <person name="Herman E.K."/>
            <person name="Lin Y.C."/>
            <person name="Napier J."/>
            <person name="Ogata H."/>
            <person name="Sarno A.F."/>
            <person name="Shmutz J."/>
            <person name="Schroeder D."/>
            <person name="de Vargas C."/>
            <person name="Verret F."/>
            <person name="von Dassow P."/>
            <person name="Valentin K."/>
            <person name="Van de Peer Y."/>
            <person name="Wheeler G."/>
            <person name="Dacks J.B."/>
            <person name="Delwiche C.F."/>
            <person name="Dyhrman S.T."/>
            <person name="Glockner G."/>
            <person name="John U."/>
            <person name="Richards T."/>
            <person name="Worden A.Z."/>
            <person name="Zhang X."/>
            <person name="Grigoriev I.V."/>
            <person name="Allen A.E."/>
            <person name="Bidle K."/>
            <person name="Borodovsky M."/>
            <person name="Bowler C."/>
            <person name="Brownlee C."/>
            <person name="Cock J.M."/>
            <person name="Elias M."/>
            <person name="Gladyshev V.N."/>
            <person name="Groth M."/>
            <person name="Guda C."/>
            <person name="Hadaegh A."/>
            <person name="Iglesias-Rodriguez M.D."/>
            <person name="Jenkins J."/>
            <person name="Jones B.M."/>
            <person name="Lawson T."/>
            <person name="Leese F."/>
            <person name="Lindquist E."/>
            <person name="Lobanov A."/>
            <person name="Lomsadze A."/>
            <person name="Malik S.B."/>
            <person name="Marsh M.E."/>
            <person name="Mackinder L."/>
            <person name="Mock T."/>
            <person name="Mueller-Roeber B."/>
            <person name="Pagarete A."/>
            <person name="Parker M."/>
            <person name="Probert I."/>
            <person name="Quesneville H."/>
            <person name="Raines C."/>
            <person name="Rensing S.A."/>
            <person name="Riano-Pachon D.M."/>
            <person name="Richier S."/>
            <person name="Rokitta S."/>
            <person name="Shiraiwa Y."/>
            <person name="Soanes D.M."/>
            <person name="van der Giezen M."/>
            <person name="Wahlund T.M."/>
            <person name="Williams B."/>
            <person name="Wilson W."/>
            <person name="Wolfe G."/>
            <person name="Wurch L.L."/>
        </authorList>
    </citation>
    <scope>NUCLEOTIDE SEQUENCE</scope>
</reference>
<dbReference type="HOGENOM" id="CLU_158220_0_0_1"/>
<dbReference type="STRING" id="2903.R1CWJ9"/>
<reference evidence="9" key="2">
    <citation type="submission" date="2024-10" db="UniProtKB">
        <authorList>
            <consortium name="EnsemblProtists"/>
        </authorList>
    </citation>
    <scope>IDENTIFICATION</scope>
</reference>
<dbReference type="KEGG" id="ehx:EMIHUDRAFT_204961"/>
<dbReference type="InterPro" id="IPR013870">
    <property type="entry name" value="Ribosomal_mL54"/>
</dbReference>
<dbReference type="Pfam" id="PF08561">
    <property type="entry name" value="Ribosomal_L37"/>
    <property type="match status" value="1"/>
</dbReference>
<keyword evidence="2" id="KW-0809">Transit peptide</keyword>
<dbReference type="PANTHER" id="PTHR28595">
    <property type="entry name" value="39S RIBOSOMAL PROTEIN L54, MITOCHONDRIAL"/>
    <property type="match status" value="1"/>
</dbReference>
<evidence type="ECO:0000313" key="10">
    <source>
        <dbReference type="Proteomes" id="UP000013827"/>
    </source>
</evidence>
<dbReference type="PaxDb" id="2903-EOD27067"/>
<evidence type="ECO:0000313" key="9">
    <source>
        <dbReference type="EnsemblProtists" id="EOD27067"/>
    </source>
</evidence>
<evidence type="ECO:0000256" key="5">
    <source>
        <dbReference type="ARBA" id="ARBA00023274"/>
    </source>
</evidence>
<evidence type="ECO:0000256" key="1">
    <source>
        <dbReference type="ARBA" id="ARBA00004173"/>
    </source>
</evidence>
<dbReference type="GO" id="GO:0005762">
    <property type="term" value="C:mitochondrial large ribosomal subunit"/>
    <property type="evidence" value="ECO:0007669"/>
    <property type="project" value="TreeGrafter"/>
</dbReference>
<dbReference type="RefSeq" id="XP_005779496.1">
    <property type="nucleotide sequence ID" value="XM_005779439.1"/>
</dbReference>
<keyword evidence="10" id="KW-1185">Reference proteome</keyword>
<accession>A0A0D3JU82</accession>
<evidence type="ECO:0000256" key="4">
    <source>
        <dbReference type="ARBA" id="ARBA00023128"/>
    </source>
</evidence>
<keyword evidence="4" id="KW-0496">Mitochondrion</keyword>
<comment type="similarity">
    <text evidence="6">Belongs to the mitochondrion-specific ribosomal protein mL54 family.</text>
</comment>
<organism evidence="9 10">
    <name type="scientific">Emiliania huxleyi (strain CCMP1516)</name>
    <dbReference type="NCBI Taxonomy" id="280463"/>
    <lineage>
        <taxon>Eukaryota</taxon>
        <taxon>Haptista</taxon>
        <taxon>Haptophyta</taxon>
        <taxon>Prymnesiophyceae</taxon>
        <taxon>Isochrysidales</taxon>
        <taxon>Noelaerhabdaceae</taxon>
        <taxon>Emiliania</taxon>
    </lineage>
</organism>
<protein>
    <recommendedName>
        <fullName evidence="7">Large ribosomal subunit protein mL54</fullName>
    </recommendedName>
</protein>
<evidence type="ECO:0000256" key="2">
    <source>
        <dbReference type="ARBA" id="ARBA00022946"/>
    </source>
</evidence>
<dbReference type="EnsemblProtists" id="EOD27067">
    <property type="protein sequence ID" value="EOD27067"/>
    <property type="gene ID" value="EMIHUDRAFT_204961"/>
</dbReference>
<dbReference type="eggNOG" id="KOG3435">
    <property type="taxonomic scope" value="Eukaryota"/>
</dbReference>
<comment type="subcellular location">
    <subcellularLocation>
        <location evidence="1">Mitochondrion</location>
    </subcellularLocation>
</comment>
<dbReference type="AlphaFoldDB" id="A0A0D3JU82"/>
<evidence type="ECO:0000256" key="3">
    <source>
        <dbReference type="ARBA" id="ARBA00022980"/>
    </source>
</evidence>
<dbReference type="GO" id="GO:0003735">
    <property type="term" value="F:structural constituent of ribosome"/>
    <property type="evidence" value="ECO:0007669"/>
    <property type="project" value="TreeGrafter"/>
</dbReference>
<dbReference type="Proteomes" id="UP000013827">
    <property type="component" value="Unassembled WGS sequence"/>
</dbReference>
<name>A0A0D3JU82_EMIH1</name>
<keyword evidence="5" id="KW-0687">Ribonucleoprotein</keyword>
<evidence type="ECO:0000256" key="8">
    <source>
        <dbReference type="SAM" id="MobiDB-lite"/>
    </source>
</evidence>